<reference evidence="4" key="1">
    <citation type="journal article" date="2020" name="Stud. Mycol.">
        <title>101 Dothideomycetes genomes: a test case for predicting lifestyles and emergence of pathogens.</title>
        <authorList>
            <person name="Haridas S."/>
            <person name="Albert R."/>
            <person name="Binder M."/>
            <person name="Bloem J."/>
            <person name="Labutti K."/>
            <person name="Salamov A."/>
            <person name="Andreopoulos B."/>
            <person name="Baker S."/>
            <person name="Barry K."/>
            <person name="Bills G."/>
            <person name="Bluhm B."/>
            <person name="Cannon C."/>
            <person name="Castanera R."/>
            <person name="Culley D."/>
            <person name="Daum C."/>
            <person name="Ezra D."/>
            <person name="Gonzalez J."/>
            <person name="Henrissat B."/>
            <person name="Kuo A."/>
            <person name="Liang C."/>
            <person name="Lipzen A."/>
            <person name="Lutzoni F."/>
            <person name="Magnuson J."/>
            <person name="Mondo S."/>
            <person name="Nolan M."/>
            <person name="Ohm R."/>
            <person name="Pangilinan J."/>
            <person name="Park H.-J."/>
            <person name="Ramirez L."/>
            <person name="Alfaro M."/>
            <person name="Sun H."/>
            <person name="Tritt A."/>
            <person name="Yoshinaga Y."/>
            <person name="Zwiers L.-H."/>
            <person name="Turgeon B."/>
            <person name="Goodwin S."/>
            <person name="Spatafora J."/>
            <person name="Crous P."/>
            <person name="Grigoriev I."/>
        </authorList>
    </citation>
    <scope>NUCLEOTIDE SEQUENCE</scope>
    <source>
        <strain evidence="4">CBS 690.94</strain>
    </source>
</reference>
<feature type="region of interest" description="Disordered" evidence="2">
    <location>
        <begin position="125"/>
        <end position="150"/>
    </location>
</feature>
<dbReference type="OrthoDB" id="10651759at2759"/>
<dbReference type="AlphaFoldDB" id="A0A9P4U610"/>
<keyword evidence="3" id="KW-0472">Membrane</keyword>
<comment type="caution">
    <text evidence="4">The sequence shown here is derived from an EMBL/GenBank/DDBJ whole genome shotgun (WGS) entry which is preliminary data.</text>
</comment>
<feature type="compositionally biased region" description="Acidic residues" evidence="2">
    <location>
        <begin position="133"/>
        <end position="142"/>
    </location>
</feature>
<dbReference type="Proteomes" id="UP000799764">
    <property type="component" value="Unassembled WGS sequence"/>
</dbReference>
<name>A0A9P4U610_9PLEO</name>
<evidence type="ECO:0000313" key="4">
    <source>
        <dbReference type="EMBL" id="KAF2437527.1"/>
    </source>
</evidence>
<keyword evidence="3" id="KW-1133">Transmembrane helix</keyword>
<feature type="compositionally biased region" description="Polar residues" evidence="2">
    <location>
        <begin position="727"/>
        <end position="736"/>
    </location>
</feature>
<feature type="transmembrane region" description="Helical" evidence="3">
    <location>
        <begin position="42"/>
        <end position="62"/>
    </location>
</feature>
<keyword evidence="3" id="KW-0812">Transmembrane</keyword>
<gene>
    <name evidence="4" type="ORF">P171DRAFT_491869</name>
</gene>
<organism evidence="4 5">
    <name type="scientific">Karstenula rhodostoma CBS 690.94</name>
    <dbReference type="NCBI Taxonomy" id="1392251"/>
    <lineage>
        <taxon>Eukaryota</taxon>
        <taxon>Fungi</taxon>
        <taxon>Dikarya</taxon>
        <taxon>Ascomycota</taxon>
        <taxon>Pezizomycotina</taxon>
        <taxon>Dothideomycetes</taxon>
        <taxon>Pleosporomycetidae</taxon>
        <taxon>Pleosporales</taxon>
        <taxon>Massarineae</taxon>
        <taxon>Didymosphaeriaceae</taxon>
        <taxon>Karstenula</taxon>
    </lineage>
</organism>
<keyword evidence="5" id="KW-1185">Reference proteome</keyword>
<sequence length="856" mass="95875">MSSYRTRARNMRYDATQGDLVPRTSAVATAEKAITREQLDTFFDTLALLILLIFIMSAVYFYTRGLSLSYYIEAFAVSASSVAAAFGIYSILNFFLEIDFEWPTDNNLNVYHDIPLPPAPAPAPEDNYVCPWPDDESSDSNEDGSSSFGDRIKLAGTHKQTLNAPRRPASSQQSLKVYEFGDIDTIDQIWAEPKVCKSREGAQLSRTVKRIPSIATIFQLGQAQAIDTSDSSEVVHRQPTEEQKVLLTPNEARSHLNALMDQMEKDAERDGPLAAEYRHRKRLAQLFEAASHTVLNRTFRDRLIRFAKTHPIEKTTTLWARGIEFTYGGIHLTHDGKGGRAKDVGLWKILGSIEKRKEQNLAGKKRAEEAAKAERVRKQSEQFLRDVRKYATKFGVKRSRETFSHECYAKWIDEITTVLNEVRDRKNEKKRQKEAELENIRKAVRVTRDVELAKAQILAITAFAEEYAAVEVAWIEAQARADAAAAEAFLFEAQIQAITAFAFEEASVEAAWIEAQAQADVAAGEAFRFEAQVLAIGALAEEEEAVAAAWIDFQAKADAAAAEAFLFEAQVLAIVALAEEEAAVAAAWINFQAKADAAAAEAFRLQGKALAESAVLVANLANAAAAAAAAQVKPTKPTIISHSKPWNDNAGGFAMYWRREASKHPTSEKPDSGFSFNFRYATKTAAQALQLRTVIESLLSAAASHGDNPFHRLAYRTPPSDRLIKPTSPTRVYTPNPWNTNAGNFETYWRRERSKHRLYQKPKPSSRRNNSLFRFRRAEESCFPQREDPTIHALSGHMLLWRMATKDVKVAADGYTWPTEGDVVLKYGRWMPAVGFRMPVNRRFHTVFRGMMWKAS</sequence>
<dbReference type="EMBL" id="MU001515">
    <property type="protein sequence ID" value="KAF2437527.1"/>
    <property type="molecule type" value="Genomic_DNA"/>
</dbReference>
<evidence type="ECO:0000313" key="5">
    <source>
        <dbReference type="Proteomes" id="UP000799764"/>
    </source>
</evidence>
<proteinExistence type="predicted"/>
<feature type="coiled-coil region" evidence="1">
    <location>
        <begin position="412"/>
        <end position="443"/>
    </location>
</feature>
<feature type="region of interest" description="Disordered" evidence="2">
    <location>
        <begin position="714"/>
        <end position="736"/>
    </location>
</feature>
<accession>A0A9P4U610</accession>
<evidence type="ECO:0000256" key="2">
    <source>
        <dbReference type="SAM" id="MobiDB-lite"/>
    </source>
</evidence>
<keyword evidence="1" id="KW-0175">Coiled coil</keyword>
<feature type="transmembrane region" description="Helical" evidence="3">
    <location>
        <begin position="68"/>
        <end position="92"/>
    </location>
</feature>
<evidence type="ECO:0000256" key="1">
    <source>
        <dbReference type="SAM" id="Coils"/>
    </source>
</evidence>
<protein>
    <submittedName>
        <fullName evidence="4">Uncharacterized protein</fullName>
    </submittedName>
</protein>
<evidence type="ECO:0000256" key="3">
    <source>
        <dbReference type="SAM" id="Phobius"/>
    </source>
</evidence>